<evidence type="ECO:0000256" key="1">
    <source>
        <dbReference type="SAM" id="MobiDB-lite"/>
    </source>
</evidence>
<comment type="caution">
    <text evidence="2">The sequence shown here is derived from an EMBL/GenBank/DDBJ whole genome shotgun (WGS) entry which is preliminary data.</text>
</comment>
<protein>
    <submittedName>
        <fullName evidence="2">Uncharacterized protein</fullName>
    </submittedName>
</protein>
<feature type="region of interest" description="Disordered" evidence="1">
    <location>
        <begin position="215"/>
        <end position="236"/>
    </location>
</feature>
<evidence type="ECO:0000313" key="2">
    <source>
        <dbReference type="EMBL" id="PWA97707.1"/>
    </source>
</evidence>
<reference evidence="2 3" key="1">
    <citation type="journal article" date="2018" name="Mol. Plant">
        <title>The genome of Artemisia annua provides insight into the evolution of Asteraceae family and artemisinin biosynthesis.</title>
        <authorList>
            <person name="Shen Q."/>
            <person name="Zhang L."/>
            <person name="Liao Z."/>
            <person name="Wang S."/>
            <person name="Yan T."/>
            <person name="Shi P."/>
            <person name="Liu M."/>
            <person name="Fu X."/>
            <person name="Pan Q."/>
            <person name="Wang Y."/>
            <person name="Lv Z."/>
            <person name="Lu X."/>
            <person name="Zhang F."/>
            <person name="Jiang W."/>
            <person name="Ma Y."/>
            <person name="Chen M."/>
            <person name="Hao X."/>
            <person name="Li L."/>
            <person name="Tang Y."/>
            <person name="Lv G."/>
            <person name="Zhou Y."/>
            <person name="Sun X."/>
            <person name="Brodelius P.E."/>
            <person name="Rose J.K.C."/>
            <person name="Tang K."/>
        </authorList>
    </citation>
    <scope>NUCLEOTIDE SEQUENCE [LARGE SCALE GENOMIC DNA]</scope>
    <source>
        <strain evidence="3">cv. Huhao1</strain>
        <tissue evidence="2">Leaf</tissue>
    </source>
</reference>
<feature type="compositionally biased region" description="Gly residues" evidence="1">
    <location>
        <begin position="220"/>
        <end position="233"/>
    </location>
</feature>
<dbReference type="PANTHER" id="PTHR24177:SF435">
    <property type="entry name" value="ANKYRIN REPEAT-CONTAINING PROTEIN NPR4-LIKE"/>
    <property type="match status" value="1"/>
</dbReference>
<dbReference type="STRING" id="35608.A0A2U1QIB6"/>
<keyword evidence="3" id="KW-1185">Reference proteome</keyword>
<dbReference type="Proteomes" id="UP000245207">
    <property type="component" value="Unassembled WGS sequence"/>
</dbReference>
<dbReference type="EMBL" id="PKPP01000107">
    <property type="protein sequence ID" value="PWA97707.1"/>
    <property type="molecule type" value="Genomic_DNA"/>
</dbReference>
<evidence type="ECO:0000313" key="3">
    <source>
        <dbReference type="Proteomes" id="UP000245207"/>
    </source>
</evidence>
<dbReference type="GO" id="GO:0016020">
    <property type="term" value="C:membrane"/>
    <property type="evidence" value="ECO:0007669"/>
    <property type="project" value="TreeGrafter"/>
</dbReference>
<dbReference type="PANTHER" id="PTHR24177">
    <property type="entry name" value="CASKIN"/>
    <property type="match status" value="1"/>
</dbReference>
<gene>
    <name evidence="2" type="ORF">CTI12_AA026710</name>
</gene>
<organism evidence="2 3">
    <name type="scientific">Artemisia annua</name>
    <name type="common">Sweet wormwood</name>
    <dbReference type="NCBI Taxonomy" id="35608"/>
    <lineage>
        <taxon>Eukaryota</taxon>
        <taxon>Viridiplantae</taxon>
        <taxon>Streptophyta</taxon>
        <taxon>Embryophyta</taxon>
        <taxon>Tracheophyta</taxon>
        <taxon>Spermatophyta</taxon>
        <taxon>Magnoliopsida</taxon>
        <taxon>eudicotyledons</taxon>
        <taxon>Gunneridae</taxon>
        <taxon>Pentapetalae</taxon>
        <taxon>asterids</taxon>
        <taxon>campanulids</taxon>
        <taxon>Asterales</taxon>
        <taxon>Asteraceae</taxon>
        <taxon>Asteroideae</taxon>
        <taxon>Anthemideae</taxon>
        <taxon>Artemisiinae</taxon>
        <taxon>Artemisia</taxon>
    </lineage>
</organism>
<dbReference type="AlphaFoldDB" id="A0A2U1QIB6"/>
<sequence>MRHPIRRRRNLATIPPVLAEGNFAGNSARPIAIGGRNRASALSRAMAEKSFVERKKSDALVILIYGSLCEDVLCTAFGIHKTNDVWEKLDANYKYSTDDQLQAGQMEPIHKLNVVSGAALQMQRELQWFKGVEVFEVMVFTREHKDLRNKDLVFTREHKDLCNMYLVFTREHKDLRNKDLRNEGEEWMKTTDMLWLLVLDFFGMLMKKTRKKFREETSGKLGGDGNRLAGEGGTRPEMIPMISNKTITAAAISTSKGGTDLGAKIVMRLV</sequence>
<accession>A0A2U1QIB6</accession>
<proteinExistence type="predicted"/>
<name>A0A2U1QIB6_ARTAN</name>